<dbReference type="OrthoDB" id="39312at2157"/>
<evidence type="ECO:0000313" key="5">
    <source>
        <dbReference type="Proteomes" id="UP000322983"/>
    </source>
</evidence>
<dbReference type="PANTHER" id="PTHR43674">
    <property type="entry name" value="NITRILASE C965.09-RELATED"/>
    <property type="match status" value="1"/>
</dbReference>
<evidence type="ECO:0000259" key="2">
    <source>
        <dbReference type="PROSITE" id="PS50263"/>
    </source>
</evidence>
<evidence type="ECO:0000256" key="1">
    <source>
        <dbReference type="ARBA" id="ARBA00022801"/>
    </source>
</evidence>
<evidence type="ECO:0000313" key="3">
    <source>
        <dbReference type="EMBL" id="BBG22763.1"/>
    </source>
</evidence>
<accession>A0A510DZ67</accession>
<dbReference type="Gene3D" id="3.60.110.10">
    <property type="entry name" value="Carbon-nitrogen hydrolase"/>
    <property type="match status" value="1"/>
</dbReference>
<dbReference type="EMBL" id="AP018930">
    <property type="protein sequence ID" value="BBG25542.1"/>
    <property type="molecule type" value="Genomic_DNA"/>
</dbReference>
<dbReference type="SUPFAM" id="SSF56317">
    <property type="entry name" value="Carbon-nitrogen hydrolase"/>
    <property type="match status" value="1"/>
</dbReference>
<evidence type="ECO:0000313" key="4">
    <source>
        <dbReference type="EMBL" id="BBG25542.1"/>
    </source>
</evidence>
<dbReference type="EMBL" id="AP018929">
    <property type="protein sequence ID" value="BBG22763.1"/>
    <property type="molecule type" value="Genomic_DNA"/>
</dbReference>
<dbReference type="PANTHER" id="PTHR43674:SF2">
    <property type="entry name" value="BETA-UREIDOPROPIONASE"/>
    <property type="match status" value="1"/>
</dbReference>
<sequence length="271" mass="31160">MGINVELAQIHVKPGNVKDNLEKHLSIMRKSVADCVVFPELSLTGYTTRDYFFNVTPSVDSALEKLMTTVDDIDKCVVLGIPREVRKGILRNSAVVLRKGKKPLFIDKLYLANYDLFDEKRYFQEGDVKNLRTFKYKGETMGTVVCEDAWHPEPIELLTRKGADIVFVISASPFRSSMIDIRDSWRSLIIAHSLMNSVWIVFINMVGQGEEEYFWGGSMISSPSGKVVMKMDDMKEETRTFLINAEENRRARFSSGAKDHRKELHKYLYHY</sequence>
<dbReference type="Proteomes" id="UP000322983">
    <property type="component" value="Chromosome"/>
</dbReference>
<feature type="domain" description="CN hydrolase" evidence="2">
    <location>
        <begin position="3"/>
        <end position="249"/>
    </location>
</feature>
<name>A0A510DZ67_9CREN</name>
<dbReference type="STRING" id="1294262.GCA_001316085_00841"/>
<dbReference type="AlphaFoldDB" id="A0A510DZ67"/>
<gene>
    <name evidence="3" type="ORF">IC006_0047</name>
    <name evidence="4" type="ORF">IC007_0047</name>
</gene>
<dbReference type="InterPro" id="IPR036526">
    <property type="entry name" value="C-N_Hydrolase_sf"/>
</dbReference>
<keyword evidence="1" id="KW-0378">Hydrolase</keyword>
<dbReference type="Pfam" id="PF00795">
    <property type="entry name" value="CN_hydrolase"/>
    <property type="match status" value="1"/>
</dbReference>
<protein>
    <submittedName>
        <fullName evidence="4">Nitrilase</fullName>
    </submittedName>
</protein>
<dbReference type="Proteomes" id="UP000325030">
    <property type="component" value="Chromosome"/>
</dbReference>
<keyword evidence="5" id="KW-1185">Reference proteome</keyword>
<reference evidence="4 5" key="2">
    <citation type="journal article" date="2020" name="Int. J. Syst. Evol. Microbiol.">
        <title>Sulfuracidifex tepidarius gen. nov., sp. nov. and transfer of Sulfolobus metallicus Huber and Stetter 1992 to the genus Sulfuracidifex as Sulfuracidifex metallicus comb. nov.</title>
        <authorList>
            <person name="Itoh T."/>
            <person name="Miura T."/>
            <person name="Sakai H.D."/>
            <person name="Kato S."/>
            <person name="Ohkuma M."/>
            <person name="Takashina T."/>
        </authorList>
    </citation>
    <scope>NUCLEOTIDE SEQUENCE</scope>
    <source>
        <strain evidence="3 5">IC-006</strain>
        <strain evidence="4">IC-007</strain>
    </source>
</reference>
<reference evidence="6" key="1">
    <citation type="submission" date="2018-09" db="EMBL/GenBank/DDBJ databases">
        <title>Complete Genome Sequencing of Sulfolobus sp. JCM 16834.</title>
        <authorList>
            <person name="Kato S."/>
            <person name="Itoh T."/>
            <person name="Ohkuma M."/>
        </authorList>
    </citation>
    <scope>NUCLEOTIDE SEQUENCE [LARGE SCALE GENOMIC DNA]</scope>
    <source>
        <strain evidence="6">IC-007</strain>
    </source>
</reference>
<dbReference type="InterPro" id="IPR050345">
    <property type="entry name" value="Aliph_Amidase/BUP"/>
</dbReference>
<dbReference type="InterPro" id="IPR003010">
    <property type="entry name" value="C-N_Hydrolase"/>
</dbReference>
<evidence type="ECO:0000313" key="6">
    <source>
        <dbReference type="Proteomes" id="UP000325030"/>
    </source>
</evidence>
<dbReference type="GO" id="GO:0016811">
    <property type="term" value="F:hydrolase activity, acting on carbon-nitrogen (but not peptide) bonds, in linear amides"/>
    <property type="evidence" value="ECO:0007669"/>
    <property type="project" value="UniProtKB-ARBA"/>
</dbReference>
<organism evidence="4 6">
    <name type="scientific">Sulfuracidifex tepidarius</name>
    <dbReference type="NCBI Taxonomy" id="1294262"/>
    <lineage>
        <taxon>Archaea</taxon>
        <taxon>Thermoproteota</taxon>
        <taxon>Thermoprotei</taxon>
        <taxon>Sulfolobales</taxon>
        <taxon>Sulfolobaceae</taxon>
        <taxon>Sulfuracidifex</taxon>
    </lineage>
</organism>
<dbReference type="KEGG" id="step:IC006_0047"/>
<dbReference type="PROSITE" id="PS50263">
    <property type="entry name" value="CN_HYDROLASE"/>
    <property type="match status" value="1"/>
</dbReference>
<accession>A0A510DRJ2</accession>
<proteinExistence type="predicted"/>